<evidence type="ECO:0000313" key="14">
    <source>
        <dbReference type="Proteomes" id="UP000053105"/>
    </source>
</evidence>
<name>A0A0M9AB58_9HYME</name>
<dbReference type="SUPFAM" id="SSF48065">
    <property type="entry name" value="DBL homology domain (DH-domain)"/>
    <property type="match status" value="1"/>
</dbReference>
<dbReference type="Pfam" id="PF00621">
    <property type="entry name" value="RhoGEF"/>
    <property type="match status" value="1"/>
</dbReference>
<dbReference type="SUPFAM" id="SSF50044">
    <property type="entry name" value="SH3-domain"/>
    <property type="match status" value="7"/>
</dbReference>
<dbReference type="CDD" id="cd00160">
    <property type="entry name" value="RhoGEF"/>
    <property type="match status" value="1"/>
</dbReference>
<feature type="domain" description="SH3" evidence="10">
    <location>
        <begin position="352"/>
        <end position="412"/>
    </location>
</feature>
<dbReference type="GO" id="GO:0005795">
    <property type="term" value="C:Golgi stack"/>
    <property type="evidence" value="ECO:0007669"/>
    <property type="project" value="UniProtKB-SubCell"/>
</dbReference>
<dbReference type="PROSITE" id="PS00741">
    <property type="entry name" value="DH_1"/>
    <property type="match status" value="1"/>
</dbReference>
<dbReference type="STRING" id="166423.A0A0M9AB58"/>
<dbReference type="PANTHER" id="PTHR22834">
    <property type="entry name" value="NUCLEAR FUSION PROTEIN FUS2"/>
    <property type="match status" value="1"/>
</dbReference>
<evidence type="ECO:0000256" key="9">
    <source>
        <dbReference type="SAM" id="MobiDB-lite"/>
    </source>
</evidence>
<keyword evidence="6" id="KW-0965">Cell junction</keyword>
<dbReference type="InterPro" id="IPR001331">
    <property type="entry name" value="GDS_CDC24_CS"/>
</dbReference>
<dbReference type="InterPro" id="IPR035899">
    <property type="entry name" value="DBL_dom_sf"/>
</dbReference>
<dbReference type="Gene3D" id="1.20.900.10">
    <property type="entry name" value="Dbl homology (DH) domain"/>
    <property type="match status" value="1"/>
</dbReference>
<dbReference type="InterPro" id="IPR036028">
    <property type="entry name" value="SH3-like_dom_sf"/>
</dbReference>
<feature type="domain" description="SH3" evidence="10">
    <location>
        <begin position="1122"/>
        <end position="1186"/>
    </location>
</feature>
<sequence length="1189" mass="134666">MEPGILTRVLSDFLTTVDGELSLQKGEYFLVYSIVDKHWCYGESRGRTGKFPSNHLHKVEIPPFDDSECLFVSTTAFPGQQDGDLSFSEGKIIIGVQDVGSGWFLGQIDAKKGIFPLTHVWQLDNKLLKKALKRKTTRKKARIKANLKAQLDGELDLVEGEIVTVTEILGDGWCYGTTENGKVGMFPEGFITYINNNTEQLDTMSVSENSSASINYNERIYGNIEETPSTSSTVEEPAPNYYDLFPEFKPVPSDVTEDSKNISNLNTLDLKPYAITLYPFSAQFPNELNFGAGEVVHLIKHVDSEWLEGTIDNQKGIFPMSYVDIIVDCDGTNNEQNLYNQEPNSVQYDELLPGTRAKVEFTFRAQMDGDLTVFENDIVKVMNMANSDWVNVENHSGKVGLCPRGYLSPLVTESSDASMNILEDFVIIQHNEAISFERTEEQKSKRLSKPHRPVPPVPAPGSTPLQKNATESKQILNNAKQISVTDNDNLEIKQKRADQRQNVISELVLTEKEYVRDLKLTYETFNLYNPSQLESLGIDVTTLFGNLFDVIQVAEELLDMILKAMKGCDEELQTVGPCFTRMAEKLKSVYVKYCGNHEAALVLLKKYENNEEIMKVFNKGIETLRYQVACFDMSSVLIKPVQRILKYPLILYELVKCTDDNHPDKDAVEKAWKTMTAVASHINEYKRRKDLVSKYLDNDNTLIRKMAKLNMHSVAKMSTRLSTRFSASLGLTNVVIDPEFEELVKQFRSVEKCTLQLAKDVEQCLTHLSDEAISGEMISDFLIQYYQGIPNVEAKRLRDIRSTIWSQYVQELKICLKNRVSTPINCLTILLEGPAVLITKTHDKLLDYDAAISKSEKYKESRIVQDELSTAKSNYEALTHQLLEELPIVIDAGTKILVDCISAFAHARKLLCGKITKKYLTFCETSTQLQPRDILESFLVNHNLSWNQITRFAFAGSNSRIEEPQSMWCLQSEKQRITLRNKYSSDKLYIVTENIASTSSLDIGAACGTLVAVIKKQDPMGDASRWYVDNGVAQGFLPAKSLQIQHIPQVESPNEVTSSDGCSNTSIPDLICMDSPEKEVKTTSQSHLEELLDLNTNKEIKKDNHYYGNIEQIPRVQQYQNLIFEFYYAEYDFSTKIPGTLSIVKGQALRLVRPHDEKGNDEWWLMEDRYGNKGYVPKNYLCEPPTGKQ</sequence>
<dbReference type="PANTHER" id="PTHR22834:SF20">
    <property type="entry name" value="SH3 DOMAIN-CONTAINING PROTEIN"/>
    <property type="match status" value="1"/>
</dbReference>
<evidence type="ECO:0000259" key="10">
    <source>
        <dbReference type="PROSITE" id="PS50002"/>
    </source>
</evidence>
<dbReference type="Gene3D" id="1.20.1270.60">
    <property type="entry name" value="Arfaptin homology (AH) domain/BAR domain"/>
    <property type="match status" value="1"/>
</dbReference>
<feature type="domain" description="DH" evidence="11">
    <location>
        <begin position="499"/>
        <end position="685"/>
    </location>
</feature>
<dbReference type="SMART" id="SM00325">
    <property type="entry name" value="RhoGEF"/>
    <property type="match status" value="1"/>
</dbReference>
<evidence type="ECO:0000256" key="6">
    <source>
        <dbReference type="ARBA" id="ARBA00022949"/>
    </source>
</evidence>
<feature type="domain" description="SH3" evidence="10">
    <location>
        <begin position="269"/>
        <end position="328"/>
    </location>
</feature>
<evidence type="ECO:0000256" key="1">
    <source>
        <dbReference type="ARBA" id="ARBA00004282"/>
    </source>
</evidence>
<dbReference type="SMART" id="SM00721">
    <property type="entry name" value="BAR"/>
    <property type="match status" value="1"/>
</dbReference>
<comment type="subcellular location">
    <subcellularLocation>
        <location evidence="1">Cell junction</location>
    </subcellularLocation>
    <subcellularLocation>
        <location evidence="2">Golgi apparatus</location>
        <location evidence="2">Golgi stack</location>
    </subcellularLocation>
</comment>
<organism evidence="13 14">
    <name type="scientific">Melipona quadrifasciata</name>
    <dbReference type="NCBI Taxonomy" id="166423"/>
    <lineage>
        <taxon>Eukaryota</taxon>
        <taxon>Metazoa</taxon>
        <taxon>Ecdysozoa</taxon>
        <taxon>Arthropoda</taxon>
        <taxon>Hexapoda</taxon>
        <taxon>Insecta</taxon>
        <taxon>Pterygota</taxon>
        <taxon>Neoptera</taxon>
        <taxon>Endopterygota</taxon>
        <taxon>Hymenoptera</taxon>
        <taxon>Apocrita</taxon>
        <taxon>Aculeata</taxon>
        <taxon>Apoidea</taxon>
        <taxon>Anthophila</taxon>
        <taxon>Apidae</taxon>
        <taxon>Melipona</taxon>
    </lineage>
</organism>
<accession>A0A0M9AB58</accession>
<dbReference type="CDD" id="cd00174">
    <property type="entry name" value="SH3"/>
    <property type="match status" value="2"/>
</dbReference>
<dbReference type="InterPro" id="IPR027267">
    <property type="entry name" value="AH/BAR_dom_sf"/>
</dbReference>
<dbReference type="Pfam" id="PF00018">
    <property type="entry name" value="SH3_1"/>
    <property type="match status" value="3"/>
</dbReference>
<evidence type="ECO:0000256" key="5">
    <source>
        <dbReference type="ARBA" id="ARBA00022658"/>
    </source>
</evidence>
<keyword evidence="4 8" id="KW-0728">SH3 domain</keyword>
<keyword evidence="14" id="KW-1185">Reference proteome</keyword>
<evidence type="ECO:0000313" key="13">
    <source>
        <dbReference type="EMBL" id="KOX80890.1"/>
    </source>
</evidence>
<reference evidence="13 14" key="1">
    <citation type="submission" date="2015-07" db="EMBL/GenBank/DDBJ databases">
        <title>The genome of Melipona quadrifasciata.</title>
        <authorList>
            <person name="Pan H."/>
            <person name="Kapheim K."/>
        </authorList>
    </citation>
    <scope>NUCLEOTIDE SEQUENCE [LARGE SCALE GENOMIC DNA]</scope>
    <source>
        <strain evidence="13">0111107301</strain>
        <tissue evidence="13">Whole body</tissue>
    </source>
</reference>
<dbReference type="SUPFAM" id="SSF103657">
    <property type="entry name" value="BAR/IMD domain-like"/>
    <property type="match status" value="1"/>
</dbReference>
<dbReference type="GO" id="GO:0035556">
    <property type="term" value="P:intracellular signal transduction"/>
    <property type="evidence" value="ECO:0007669"/>
    <property type="project" value="InterPro"/>
</dbReference>
<evidence type="ECO:0000256" key="7">
    <source>
        <dbReference type="ARBA" id="ARBA00032587"/>
    </source>
</evidence>
<protein>
    <recommendedName>
        <fullName evidence="3">Dynamin-binding protein</fullName>
    </recommendedName>
    <alternativeName>
        <fullName evidence="7">Scaffold protein Tuba</fullName>
    </alternativeName>
</protein>
<dbReference type="PRINTS" id="PR00499">
    <property type="entry name" value="P67PHOX"/>
</dbReference>
<dbReference type="Pfam" id="PF03114">
    <property type="entry name" value="BAR"/>
    <property type="match status" value="1"/>
</dbReference>
<dbReference type="InterPro" id="IPR004148">
    <property type="entry name" value="BAR_dom"/>
</dbReference>
<dbReference type="Gene3D" id="2.30.30.40">
    <property type="entry name" value="SH3 Domains"/>
    <property type="match status" value="7"/>
</dbReference>
<evidence type="ECO:0000256" key="4">
    <source>
        <dbReference type="ARBA" id="ARBA00022443"/>
    </source>
</evidence>
<dbReference type="InterPro" id="IPR000219">
    <property type="entry name" value="DH_dom"/>
</dbReference>
<dbReference type="InterPro" id="IPR051492">
    <property type="entry name" value="Dynamin-Rho_GEF"/>
</dbReference>
<evidence type="ECO:0000259" key="11">
    <source>
        <dbReference type="PROSITE" id="PS50010"/>
    </source>
</evidence>
<feature type="domain" description="SH3" evidence="10">
    <location>
        <begin position="136"/>
        <end position="196"/>
    </location>
</feature>
<keyword evidence="5" id="KW-0344">Guanine-nucleotide releasing factor</keyword>
<dbReference type="SMART" id="SM00326">
    <property type="entry name" value="SH3"/>
    <property type="match status" value="6"/>
</dbReference>
<dbReference type="Proteomes" id="UP000053105">
    <property type="component" value="Unassembled WGS sequence"/>
</dbReference>
<feature type="region of interest" description="Disordered" evidence="9">
    <location>
        <begin position="438"/>
        <end position="467"/>
    </location>
</feature>
<evidence type="ECO:0000256" key="2">
    <source>
        <dbReference type="ARBA" id="ARBA00004348"/>
    </source>
</evidence>
<dbReference type="GO" id="GO:0070161">
    <property type="term" value="C:anchoring junction"/>
    <property type="evidence" value="ECO:0007669"/>
    <property type="project" value="UniProtKB-SubCell"/>
</dbReference>
<dbReference type="GO" id="GO:0005085">
    <property type="term" value="F:guanyl-nucleotide exchange factor activity"/>
    <property type="evidence" value="ECO:0007669"/>
    <property type="project" value="UniProtKB-KW"/>
</dbReference>
<feature type="domain" description="BAR" evidence="12">
    <location>
        <begin position="725"/>
        <end position="951"/>
    </location>
</feature>
<dbReference type="OrthoDB" id="27823at2759"/>
<dbReference type="PROSITE" id="PS50002">
    <property type="entry name" value="SH3"/>
    <property type="match status" value="6"/>
</dbReference>
<dbReference type="PROSITE" id="PS51021">
    <property type="entry name" value="BAR"/>
    <property type="match status" value="1"/>
</dbReference>
<gene>
    <name evidence="13" type="ORF">WN51_00807</name>
</gene>
<feature type="domain" description="SH3" evidence="10">
    <location>
        <begin position="2"/>
        <end position="61"/>
    </location>
</feature>
<dbReference type="AlphaFoldDB" id="A0A0M9AB58"/>
<evidence type="ECO:0000259" key="12">
    <source>
        <dbReference type="PROSITE" id="PS51021"/>
    </source>
</evidence>
<evidence type="ECO:0000256" key="3">
    <source>
        <dbReference type="ARBA" id="ARBA00018186"/>
    </source>
</evidence>
<dbReference type="EMBL" id="KQ435694">
    <property type="protein sequence ID" value="KOX80890.1"/>
    <property type="molecule type" value="Genomic_DNA"/>
</dbReference>
<feature type="domain" description="SH3" evidence="10">
    <location>
        <begin position="66"/>
        <end position="125"/>
    </location>
</feature>
<evidence type="ECO:0000256" key="8">
    <source>
        <dbReference type="PROSITE-ProRule" id="PRU00192"/>
    </source>
</evidence>
<dbReference type="PROSITE" id="PS50010">
    <property type="entry name" value="DH_2"/>
    <property type="match status" value="1"/>
</dbReference>
<dbReference type="Pfam" id="PF14604">
    <property type="entry name" value="SH3_9"/>
    <property type="match status" value="2"/>
</dbReference>
<dbReference type="InterPro" id="IPR001452">
    <property type="entry name" value="SH3_domain"/>
</dbReference>
<proteinExistence type="predicted"/>